<dbReference type="Gene3D" id="1.10.10.10">
    <property type="entry name" value="Winged helix-like DNA-binding domain superfamily/Winged helix DNA-binding domain"/>
    <property type="match status" value="1"/>
</dbReference>
<dbReference type="InterPro" id="IPR013324">
    <property type="entry name" value="RNA_pol_sigma_r3/r4-like"/>
</dbReference>
<evidence type="ECO:0000256" key="4">
    <source>
        <dbReference type="ARBA" id="ARBA00023163"/>
    </source>
</evidence>
<dbReference type="STRING" id="477680.SAMN05421788_1011119"/>
<evidence type="ECO:0000256" key="1">
    <source>
        <dbReference type="ARBA" id="ARBA00010641"/>
    </source>
</evidence>
<dbReference type="InterPro" id="IPR013249">
    <property type="entry name" value="RNA_pol_sigma70_r4_t2"/>
</dbReference>
<dbReference type="PANTHER" id="PTHR43133">
    <property type="entry name" value="RNA POLYMERASE ECF-TYPE SIGMA FACTO"/>
    <property type="match status" value="1"/>
</dbReference>
<organism evidence="7 8">
    <name type="scientific">Filimonas lacunae</name>
    <dbReference type="NCBI Taxonomy" id="477680"/>
    <lineage>
        <taxon>Bacteria</taxon>
        <taxon>Pseudomonadati</taxon>
        <taxon>Bacteroidota</taxon>
        <taxon>Chitinophagia</taxon>
        <taxon>Chitinophagales</taxon>
        <taxon>Chitinophagaceae</taxon>
        <taxon>Filimonas</taxon>
    </lineage>
</organism>
<dbReference type="SUPFAM" id="SSF88659">
    <property type="entry name" value="Sigma3 and sigma4 domains of RNA polymerase sigma factors"/>
    <property type="match status" value="1"/>
</dbReference>
<dbReference type="Gene3D" id="1.10.1740.10">
    <property type="match status" value="1"/>
</dbReference>
<dbReference type="RefSeq" id="WP_076376453.1">
    <property type="nucleotide sequence ID" value="NZ_AP017422.1"/>
</dbReference>
<reference evidence="8" key="1">
    <citation type="submission" date="2017-01" db="EMBL/GenBank/DDBJ databases">
        <authorList>
            <person name="Varghese N."/>
            <person name="Submissions S."/>
        </authorList>
    </citation>
    <scope>NUCLEOTIDE SEQUENCE [LARGE SCALE GENOMIC DNA]</scope>
    <source>
        <strain evidence="8">DSM 21054</strain>
    </source>
</reference>
<evidence type="ECO:0000259" key="6">
    <source>
        <dbReference type="Pfam" id="PF08281"/>
    </source>
</evidence>
<dbReference type="AlphaFoldDB" id="A0A173MPV8"/>
<evidence type="ECO:0000256" key="2">
    <source>
        <dbReference type="ARBA" id="ARBA00023015"/>
    </source>
</evidence>
<evidence type="ECO:0000256" key="5">
    <source>
        <dbReference type="SAM" id="Coils"/>
    </source>
</evidence>
<dbReference type="GO" id="GO:0006352">
    <property type="term" value="P:DNA-templated transcription initiation"/>
    <property type="evidence" value="ECO:0007669"/>
    <property type="project" value="InterPro"/>
</dbReference>
<accession>A0A173MPV8</accession>
<dbReference type="InterPro" id="IPR039425">
    <property type="entry name" value="RNA_pol_sigma-70-like"/>
</dbReference>
<gene>
    <name evidence="7" type="ORF">SAMN05421788_1011119</name>
</gene>
<keyword evidence="5" id="KW-0175">Coiled coil</keyword>
<keyword evidence="2" id="KW-0805">Transcription regulation</keyword>
<dbReference type="CDD" id="cd06171">
    <property type="entry name" value="Sigma70_r4"/>
    <property type="match status" value="1"/>
</dbReference>
<comment type="similarity">
    <text evidence="1">Belongs to the sigma-70 factor family. ECF subfamily.</text>
</comment>
<feature type="domain" description="RNA polymerase sigma factor 70 region 4 type 2" evidence="6">
    <location>
        <begin position="115"/>
        <end position="165"/>
    </location>
</feature>
<dbReference type="SUPFAM" id="SSF88946">
    <property type="entry name" value="Sigma2 domain of RNA polymerase sigma factors"/>
    <property type="match status" value="1"/>
</dbReference>
<dbReference type="InterPro" id="IPR014284">
    <property type="entry name" value="RNA_pol_sigma-70_dom"/>
</dbReference>
<dbReference type="InterPro" id="IPR036388">
    <property type="entry name" value="WH-like_DNA-bd_sf"/>
</dbReference>
<dbReference type="Proteomes" id="UP000186917">
    <property type="component" value="Unassembled WGS sequence"/>
</dbReference>
<feature type="coiled-coil region" evidence="5">
    <location>
        <begin position="79"/>
        <end position="106"/>
    </location>
</feature>
<keyword evidence="4" id="KW-0804">Transcription</keyword>
<keyword evidence="3" id="KW-0731">Sigma factor</keyword>
<name>A0A173MPV8_9BACT</name>
<evidence type="ECO:0000313" key="8">
    <source>
        <dbReference type="Proteomes" id="UP000186917"/>
    </source>
</evidence>
<evidence type="ECO:0000313" key="7">
    <source>
        <dbReference type="EMBL" id="SIS77181.1"/>
    </source>
</evidence>
<dbReference type="GO" id="GO:0016987">
    <property type="term" value="F:sigma factor activity"/>
    <property type="evidence" value="ECO:0007669"/>
    <property type="project" value="UniProtKB-KW"/>
</dbReference>
<dbReference type="KEGG" id="fln:FLA_5735"/>
<proteinExistence type="inferred from homology"/>
<dbReference type="OrthoDB" id="672122at2"/>
<sequence>MSSTSSIRQATFETAVIAYWDKLLGIAVAKTNEQDGFDLVQDVLLSAWEKWGELPKDESLEFYLLHALKLRIFNYYRSTDRYQQRLQKLEELLNHSVEQNDALAGEDLQAFREALVREAVATLSPNQQQLFTLRVQHQYSYQKIAAILHIAPGSARVLYARALEQIKTHIRTNPAASESILSAFVLFTIC</sequence>
<keyword evidence="8" id="KW-1185">Reference proteome</keyword>
<evidence type="ECO:0000256" key="3">
    <source>
        <dbReference type="ARBA" id="ARBA00023082"/>
    </source>
</evidence>
<dbReference type="InterPro" id="IPR013325">
    <property type="entry name" value="RNA_pol_sigma_r2"/>
</dbReference>
<dbReference type="Pfam" id="PF08281">
    <property type="entry name" value="Sigma70_r4_2"/>
    <property type="match status" value="1"/>
</dbReference>
<dbReference type="PANTHER" id="PTHR43133:SF46">
    <property type="entry name" value="RNA POLYMERASE SIGMA-70 FACTOR ECF SUBFAMILY"/>
    <property type="match status" value="1"/>
</dbReference>
<dbReference type="EMBL" id="FTOR01000001">
    <property type="protein sequence ID" value="SIS77181.1"/>
    <property type="molecule type" value="Genomic_DNA"/>
</dbReference>
<dbReference type="GO" id="GO:0003677">
    <property type="term" value="F:DNA binding"/>
    <property type="evidence" value="ECO:0007669"/>
    <property type="project" value="InterPro"/>
</dbReference>
<protein>
    <submittedName>
        <fullName evidence="7">RNA polymerase sigma factor, sigma-70 family</fullName>
    </submittedName>
</protein>
<dbReference type="NCBIfam" id="TIGR02937">
    <property type="entry name" value="sigma70-ECF"/>
    <property type="match status" value="1"/>
</dbReference>